<keyword evidence="8" id="KW-1185">Reference proteome</keyword>
<reference evidence="7 8" key="1">
    <citation type="journal article" date="2015" name="Genome Announc.">
        <title>Expanding the biotechnology potential of lactobacilli through comparative genomics of 213 strains and associated genera.</title>
        <authorList>
            <person name="Sun Z."/>
            <person name="Harris H.M."/>
            <person name="McCann A."/>
            <person name="Guo C."/>
            <person name="Argimon S."/>
            <person name="Zhang W."/>
            <person name="Yang X."/>
            <person name="Jeffery I.B."/>
            <person name="Cooney J.C."/>
            <person name="Kagawa T.F."/>
            <person name="Liu W."/>
            <person name="Song Y."/>
            <person name="Salvetti E."/>
            <person name="Wrobel A."/>
            <person name="Rasinkangas P."/>
            <person name="Parkhill J."/>
            <person name="Rea M.C."/>
            <person name="O'Sullivan O."/>
            <person name="Ritari J."/>
            <person name="Douillard F.P."/>
            <person name="Paul Ross R."/>
            <person name="Yang R."/>
            <person name="Briner A.E."/>
            <person name="Felis G.E."/>
            <person name="de Vos W.M."/>
            <person name="Barrangou R."/>
            <person name="Klaenhammer T.R."/>
            <person name="Caufield P.W."/>
            <person name="Cui Y."/>
            <person name="Zhang H."/>
            <person name="O'Toole P.W."/>
        </authorList>
    </citation>
    <scope>NUCLEOTIDE SEQUENCE [LARGE SCALE GENOMIC DNA]</scope>
    <source>
        <strain evidence="7 8">DSM 22697</strain>
    </source>
</reference>
<comment type="caution">
    <text evidence="7">The sequence shown here is derived from an EMBL/GenBank/DDBJ whole genome shotgun (WGS) entry which is preliminary data.</text>
</comment>
<proteinExistence type="inferred from homology"/>
<dbReference type="EMBL" id="AYZJ01000042">
    <property type="protein sequence ID" value="KRN21656.1"/>
    <property type="molecule type" value="Genomic_DNA"/>
</dbReference>
<evidence type="ECO:0000313" key="8">
    <source>
        <dbReference type="Proteomes" id="UP000050865"/>
    </source>
</evidence>
<evidence type="ECO:0000256" key="5">
    <source>
        <dbReference type="ARBA" id="ARBA00037974"/>
    </source>
</evidence>
<dbReference type="GO" id="GO:0030170">
    <property type="term" value="F:pyridoxal phosphate binding"/>
    <property type="evidence" value="ECO:0007669"/>
    <property type="project" value="InterPro"/>
</dbReference>
<comment type="cofactor">
    <cofactor evidence="1">
        <name>pyridoxal 5'-phosphate</name>
        <dbReference type="ChEBI" id="CHEBI:597326"/>
    </cofactor>
</comment>
<organism evidence="7 8">
    <name type="scientific">Lacticaseibacillus camelliae DSM 22697 = JCM 13995</name>
    <dbReference type="NCBI Taxonomy" id="1423730"/>
    <lineage>
        <taxon>Bacteria</taxon>
        <taxon>Bacillati</taxon>
        <taxon>Bacillota</taxon>
        <taxon>Bacilli</taxon>
        <taxon>Lactobacillales</taxon>
        <taxon>Lactobacillaceae</taxon>
        <taxon>Lacticaseibacillus</taxon>
    </lineage>
</organism>
<dbReference type="EC" id="4.4.1.13" evidence="2"/>
<dbReference type="InterPro" id="IPR015421">
    <property type="entry name" value="PyrdxlP-dep_Trfase_major"/>
</dbReference>
<keyword evidence="4" id="KW-0456">Lyase</keyword>
<dbReference type="InterPro" id="IPR004839">
    <property type="entry name" value="Aminotransferase_I/II_large"/>
</dbReference>
<evidence type="ECO:0000256" key="1">
    <source>
        <dbReference type="ARBA" id="ARBA00001933"/>
    </source>
</evidence>
<dbReference type="PANTHER" id="PTHR43525:SF1">
    <property type="entry name" value="PROTEIN MALY"/>
    <property type="match status" value="1"/>
</dbReference>
<dbReference type="RefSeq" id="WP_056989606.1">
    <property type="nucleotide sequence ID" value="NZ_AYZJ01000042.1"/>
</dbReference>
<dbReference type="InterPro" id="IPR015422">
    <property type="entry name" value="PyrdxlP-dep_Trfase_small"/>
</dbReference>
<dbReference type="CDD" id="cd00609">
    <property type="entry name" value="AAT_like"/>
    <property type="match status" value="1"/>
</dbReference>
<dbReference type="Proteomes" id="UP000050865">
    <property type="component" value="Unassembled WGS sequence"/>
</dbReference>
<evidence type="ECO:0000256" key="2">
    <source>
        <dbReference type="ARBA" id="ARBA00012224"/>
    </source>
</evidence>
<feature type="domain" description="Aminotransferase class I/classII large" evidence="6">
    <location>
        <begin position="32"/>
        <end position="380"/>
    </location>
</feature>
<dbReference type="PANTHER" id="PTHR43525">
    <property type="entry name" value="PROTEIN MALY"/>
    <property type="match status" value="1"/>
</dbReference>
<dbReference type="Gene3D" id="3.40.640.10">
    <property type="entry name" value="Type I PLP-dependent aspartate aminotransferase-like (Major domain)"/>
    <property type="match status" value="1"/>
</dbReference>
<gene>
    <name evidence="7" type="ORF">FC75_GL002117</name>
</gene>
<evidence type="ECO:0000259" key="6">
    <source>
        <dbReference type="Pfam" id="PF00155"/>
    </source>
</evidence>
<dbReference type="Pfam" id="PF00155">
    <property type="entry name" value="Aminotran_1_2"/>
    <property type="match status" value="1"/>
</dbReference>
<keyword evidence="3" id="KW-0663">Pyridoxal phosphate</keyword>
<name>A0A0R2EYW3_9LACO</name>
<dbReference type="GO" id="GO:0047804">
    <property type="term" value="F:cysteine-S-conjugate beta-lyase activity"/>
    <property type="evidence" value="ECO:0007669"/>
    <property type="project" value="UniProtKB-EC"/>
</dbReference>
<protein>
    <recommendedName>
        <fullName evidence="2">cysteine-S-conjugate beta-lyase</fullName>
        <ecNumber evidence="2">4.4.1.13</ecNumber>
    </recommendedName>
</protein>
<accession>A0A0R2EYW3</accession>
<dbReference type="AlphaFoldDB" id="A0A0R2EYW3"/>
<dbReference type="Gene3D" id="3.90.1150.10">
    <property type="entry name" value="Aspartate Aminotransferase, domain 1"/>
    <property type="match status" value="1"/>
</dbReference>
<comment type="similarity">
    <text evidence="5">Belongs to the class-II pyridoxal-phosphate-dependent aminotransferase family. MalY/PatB cystathionine beta-lyase subfamily.</text>
</comment>
<dbReference type="PATRIC" id="fig|1423730.4.peg.2200"/>
<evidence type="ECO:0000256" key="4">
    <source>
        <dbReference type="ARBA" id="ARBA00023239"/>
    </source>
</evidence>
<evidence type="ECO:0000313" key="7">
    <source>
        <dbReference type="EMBL" id="KRN21656.1"/>
    </source>
</evidence>
<sequence>MTKYDFDTVIDRYGTYSDQWDYVQTRFGVANLLPFTISDMDFATAPGVRDVLVKASQKGIFGYTHWDNPAFKGAIAGWFDRRYHVAIDQDAIVYSPSVIFTLAKLLEQFSQPGDKVVTFSPCYDAFIKTVTSNHRLLLEFDINHGVDWDKLDAYFAREHPAVFLLCNPHNPLGIAWSGEDMQRIVELCNAYHVAIISDEIHMGVVRHGTVVHSLAAYFDQLAVQKAVISSAGKAFNVTALGCSYALIPDARDREEFVYGLEYRSALSSVPYLGMLATIECYSHQEEWLNQLCDYIDGNYAYLQKYLKDELGLDYQIPAATYLAWIDISPLGITMPALQHEMVHGQKVAIMDGRVYGNGGANHLRFNLGAPRSKVEEGLRRFACAVTTVKN</sequence>
<dbReference type="InterPro" id="IPR051798">
    <property type="entry name" value="Class-II_PLP-Dep_Aminotrans"/>
</dbReference>
<evidence type="ECO:0000256" key="3">
    <source>
        <dbReference type="ARBA" id="ARBA00022898"/>
    </source>
</evidence>
<dbReference type="InterPro" id="IPR015424">
    <property type="entry name" value="PyrdxlP-dep_Trfase"/>
</dbReference>
<dbReference type="STRING" id="1423730.FC75_GL002117"/>
<dbReference type="SUPFAM" id="SSF53383">
    <property type="entry name" value="PLP-dependent transferases"/>
    <property type="match status" value="1"/>
</dbReference>